<sequence length="87" mass="9531">MCTYCALRTTCPLRAGLRRAQHAVIVGGGFIGLKVAAAARSRGCGVTLVESLDRLMERVVSKDVLHHFRGPASSWLVDRGRLHRCRS</sequence>
<feature type="domain" description="FAD/NAD(P)-binding" evidence="1">
    <location>
        <begin position="13"/>
        <end position="64"/>
    </location>
</feature>
<evidence type="ECO:0000313" key="3">
    <source>
        <dbReference type="Proteomes" id="UP001597024"/>
    </source>
</evidence>
<dbReference type="EMBL" id="JBHTHX010000008">
    <property type="protein sequence ID" value="MFD0883131.1"/>
    <property type="molecule type" value="Genomic_DNA"/>
</dbReference>
<dbReference type="SUPFAM" id="SSF51905">
    <property type="entry name" value="FAD/NAD(P)-binding domain"/>
    <property type="match status" value="1"/>
</dbReference>
<gene>
    <name evidence="2" type="ORF">ACFQ08_00930</name>
</gene>
<evidence type="ECO:0000313" key="2">
    <source>
        <dbReference type="EMBL" id="MFD0883131.1"/>
    </source>
</evidence>
<comment type="caution">
    <text evidence="2">The sequence shown here is derived from an EMBL/GenBank/DDBJ whole genome shotgun (WGS) entry which is preliminary data.</text>
</comment>
<keyword evidence="3" id="KW-1185">Reference proteome</keyword>
<name>A0ABW3DK68_9ACTN</name>
<proteinExistence type="predicted"/>
<evidence type="ECO:0000259" key="1">
    <source>
        <dbReference type="Pfam" id="PF07992"/>
    </source>
</evidence>
<dbReference type="Gene3D" id="3.50.50.60">
    <property type="entry name" value="FAD/NAD(P)-binding domain"/>
    <property type="match status" value="1"/>
</dbReference>
<dbReference type="Pfam" id="PF07992">
    <property type="entry name" value="Pyr_redox_2"/>
    <property type="match status" value="1"/>
</dbReference>
<dbReference type="Proteomes" id="UP001597024">
    <property type="component" value="Unassembled WGS sequence"/>
</dbReference>
<reference evidence="3" key="1">
    <citation type="journal article" date="2019" name="Int. J. Syst. Evol. Microbiol.">
        <title>The Global Catalogue of Microorganisms (GCM) 10K type strain sequencing project: providing services to taxonomists for standard genome sequencing and annotation.</title>
        <authorList>
            <consortium name="The Broad Institute Genomics Platform"/>
            <consortium name="The Broad Institute Genome Sequencing Center for Infectious Disease"/>
            <person name="Wu L."/>
            <person name="Ma J."/>
        </authorList>
    </citation>
    <scope>NUCLEOTIDE SEQUENCE [LARGE SCALE GENOMIC DNA]</scope>
    <source>
        <strain evidence="3">CCUG 62974</strain>
    </source>
</reference>
<dbReference type="InterPro" id="IPR036188">
    <property type="entry name" value="FAD/NAD-bd_sf"/>
</dbReference>
<accession>A0ABW3DK68</accession>
<protein>
    <submittedName>
        <fullName evidence="2">FAD-dependent oxidoreductase</fullName>
    </submittedName>
</protein>
<organism evidence="2 3">
    <name type="scientific">Streptosporangium algeriense</name>
    <dbReference type="NCBI Taxonomy" id="1682748"/>
    <lineage>
        <taxon>Bacteria</taxon>
        <taxon>Bacillati</taxon>
        <taxon>Actinomycetota</taxon>
        <taxon>Actinomycetes</taxon>
        <taxon>Streptosporangiales</taxon>
        <taxon>Streptosporangiaceae</taxon>
        <taxon>Streptosporangium</taxon>
    </lineage>
</organism>
<dbReference type="InterPro" id="IPR023753">
    <property type="entry name" value="FAD/NAD-binding_dom"/>
</dbReference>